<evidence type="ECO:0000313" key="2">
    <source>
        <dbReference type="Proteomes" id="UP001190700"/>
    </source>
</evidence>
<dbReference type="EMBL" id="LGRX02035483">
    <property type="protein sequence ID" value="KAK3234659.1"/>
    <property type="molecule type" value="Genomic_DNA"/>
</dbReference>
<keyword evidence="2" id="KW-1185">Reference proteome</keyword>
<comment type="caution">
    <text evidence="1">The sequence shown here is derived from an EMBL/GenBank/DDBJ whole genome shotgun (WGS) entry which is preliminary data.</text>
</comment>
<evidence type="ECO:0000313" key="1">
    <source>
        <dbReference type="EMBL" id="KAK3234659.1"/>
    </source>
</evidence>
<accession>A0AAE0BES6</accession>
<dbReference type="Proteomes" id="UP001190700">
    <property type="component" value="Unassembled WGS sequence"/>
</dbReference>
<reference evidence="1 2" key="1">
    <citation type="journal article" date="2015" name="Genome Biol. Evol.">
        <title>Comparative Genomics of a Bacterivorous Green Alga Reveals Evolutionary Causalities and Consequences of Phago-Mixotrophic Mode of Nutrition.</title>
        <authorList>
            <person name="Burns J.A."/>
            <person name="Paasch A."/>
            <person name="Narechania A."/>
            <person name="Kim E."/>
        </authorList>
    </citation>
    <scope>NUCLEOTIDE SEQUENCE [LARGE SCALE GENOMIC DNA]</scope>
    <source>
        <strain evidence="1 2">PLY_AMNH</strain>
    </source>
</reference>
<proteinExistence type="predicted"/>
<organism evidence="1 2">
    <name type="scientific">Cymbomonas tetramitiformis</name>
    <dbReference type="NCBI Taxonomy" id="36881"/>
    <lineage>
        <taxon>Eukaryota</taxon>
        <taxon>Viridiplantae</taxon>
        <taxon>Chlorophyta</taxon>
        <taxon>Pyramimonadophyceae</taxon>
        <taxon>Pyramimonadales</taxon>
        <taxon>Pyramimonadaceae</taxon>
        <taxon>Cymbomonas</taxon>
    </lineage>
</organism>
<dbReference type="AlphaFoldDB" id="A0AAE0BES6"/>
<name>A0AAE0BES6_9CHLO</name>
<sequence>MPGSSPEMITSCAENVCDVTKPIDLLVLKYGPVTREGSFALHLSEVIRSVRLFNPSCGVLFVTFEQFCSMDDAPPCLYTCRCSEMKQLVGNLKTMNRRCLAQTNASEDHTYRQAVVDECDLAVRVVAIDDSEDANHSETNDHLKLRGIAVCYSTHVNAVA</sequence>
<protein>
    <submittedName>
        <fullName evidence="1">Uncharacterized protein</fullName>
    </submittedName>
</protein>
<gene>
    <name evidence="1" type="ORF">CYMTET_55209</name>
</gene>